<evidence type="ECO:0000256" key="2">
    <source>
        <dbReference type="ARBA" id="ARBA00022908"/>
    </source>
</evidence>
<dbReference type="GO" id="GO:0003677">
    <property type="term" value="F:DNA binding"/>
    <property type="evidence" value="ECO:0007669"/>
    <property type="project" value="UniProtKB-KW"/>
</dbReference>
<evidence type="ECO:0000256" key="6">
    <source>
        <dbReference type="PIRSR" id="PIRSR606118-50"/>
    </source>
</evidence>
<keyword evidence="11" id="KW-1185">Reference proteome</keyword>
<dbReference type="PROSITE" id="PS51736">
    <property type="entry name" value="RECOMBINASES_3"/>
    <property type="match status" value="1"/>
</dbReference>
<keyword evidence="5" id="KW-0233">DNA recombination</keyword>
<evidence type="ECO:0000313" key="10">
    <source>
        <dbReference type="EMBL" id="QKS48977.1"/>
    </source>
</evidence>
<dbReference type="OrthoDB" id="9800103at2"/>
<organism evidence="10 11">
    <name type="scientific">Azospirillum oryzae</name>
    <dbReference type="NCBI Taxonomy" id="286727"/>
    <lineage>
        <taxon>Bacteria</taxon>
        <taxon>Pseudomonadati</taxon>
        <taxon>Pseudomonadota</taxon>
        <taxon>Alphaproteobacteria</taxon>
        <taxon>Rhodospirillales</taxon>
        <taxon>Azospirillaceae</taxon>
        <taxon>Azospirillum</taxon>
    </lineage>
</organism>
<dbReference type="FunFam" id="3.40.50.1390:FF:000001">
    <property type="entry name" value="DNA recombinase"/>
    <property type="match status" value="1"/>
</dbReference>
<evidence type="ECO:0000256" key="1">
    <source>
        <dbReference type="ARBA" id="ARBA00009913"/>
    </source>
</evidence>
<dbReference type="AlphaFoldDB" id="A0A6N1AF42"/>
<geneLocation type="plasmid" evidence="10 11">
    <name>unnamed1</name>
</geneLocation>
<evidence type="ECO:0000256" key="8">
    <source>
        <dbReference type="SAM" id="MobiDB-lite"/>
    </source>
</evidence>
<dbReference type="PANTHER" id="PTHR30461:SF2">
    <property type="entry name" value="SERINE RECOMBINASE PINE-RELATED"/>
    <property type="match status" value="1"/>
</dbReference>
<dbReference type="PANTHER" id="PTHR30461">
    <property type="entry name" value="DNA-INVERTASE FROM LAMBDOID PROPHAGE"/>
    <property type="match status" value="1"/>
</dbReference>
<dbReference type="Gene3D" id="3.40.50.1390">
    <property type="entry name" value="Resolvase, N-terminal catalytic domain"/>
    <property type="match status" value="1"/>
</dbReference>
<dbReference type="SMART" id="SM00857">
    <property type="entry name" value="Resolvase"/>
    <property type="match status" value="1"/>
</dbReference>
<evidence type="ECO:0000259" key="9">
    <source>
        <dbReference type="PROSITE" id="PS51736"/>
    </source>
</evidence>
<evidence type="ECO:0000256" key="3">
    <source>
        <dbReference type="ARBA" id="ARBA00023100"/>
    </source>
</evidence>
<keyword evidence="2" id="KW-0229">DNA integration</keyword>
<dbReference type="PROSITE" id="PS00398">
    <property type="entry name" value="RECOMBINASES_2"/>
    <property type="match status" value="1"/>
</dbReference>
<dbReference type="PROSITE" id="PS00397">
    <property type="entry name" value="RECOMBINASES_1"/>
    <property type="match status" value="1"/>
</dbReference>
<dbReference type="GO" id="GO:0015074">
    <property type="term" value="P:DNA integration"/>
    <property type="evidence" value="ECO:0007669"/>
    <property type="project" value="UniProtKB-KW"/>
</dbReference>
<feature type="compositionally biased region" description="Basic and acidic residues" evidence="8">
    <location>
        <begin position="303"/>
        <end position="313"/>
    </location>
</feature>
<dbReference type="CDD" id="cd03768">
    <property type="entry name" value="SR_ResInv"/>
    <property type="match status" value="1"/>
</dbReference>
<evidence type="ECO:0000256" key="5">
    <source>
        <dbReference type="ARBA" id="ARBA00023172"/>
    </source>
</evidence>
<dbReference type="KEGG" id="aoz:HUE56_00230"/>
<dbReference type="SUPFAM" id="SSF53041">
    <property type="entry name" value="Resolvase-like"/>
    <property type="match status" value="1"/>
</dbReference>
<feature type="active site" description="O-(5'-phospho-DNA)-serine intermediate" evidence="6 7">
    <location>
        <position position="10"/>
    </location>
</feature>
<reference evidence="10 11" key="1">
    <citation type="submission" date="2020-06" db="EMBL/GenBank/DDBJ databases">
        <title>Complete genome of Azosprillum oryzae KACC14407.</title>
        <authorList>
            <person name="Kim M."/>
            <person name="Park Y.-J."/>
            <person name="Shin J.-H."/>
        </authorList>
    </citation>
    <scope>NUCLEOTIDE SEQUENCE [LARGE SCALE GENOMIC DNA]</scope>
    <source>
        <strain evidence="10 11">KACC 14407</strain>
        <plasmid evidence="10 11">unnamed1</plasmid>
    </source>
</reference>
<dbReference type="InterPro" id="IPR050639">
    <property type="entry name" value="SSR_resolvase"/>
</dbReference>
<proteinExistence type="inferred from homology"/>
<keyword evidence="3" id="KW-0230">DNA invertase</keyword>
<feature type="region of interest" description="Disordered" evidence="8">
    <location>
        <begin position="303"/>
        <end position="330"/>
    </location>
</feature>
<feature type="compositionally biased region" description="Polar residues" evidence="8">
    <location>
        <begin position="321"/>
        <end position="330"/>
    </location>
</feature>
<feature type="domain" description="Resolvase/invertase-type recombinase catalytic" evidence="9">
    <location>
        <begin position="2"/>
        <end position="135"/>
    </location>
</feature>
<keyword evidence="10" id="KW-0614">Plasmid</keyword>
<dbReference type="InterPro" id="IPR006118">
    <property type="entry name" value="Recombinase_CS"/>
</dbReference>
<dbReference type="RefSeq" id="WP_149200466.1">
    <property type="nucleotide sequence ID" value="NZ_BSOV01000111.1"/>
</dbReference>
<dbReference type="Proteomes" id="UP000509702">
    <property type="component" value="Plasmid unnamed1"/>
</dbReference>
<evidence type="ECO:0000313" key="11">
    <source>
        <dbReference type="Proteomes" id="UP000509702"/>
    </source>
</evidence>
<dbReference type="InterPro" id="IPR036162">
    <property type="entry name" value="Resolvase-like_N_sf"/>
</dbReference>
<dbReference type="GO" id="GO:0000150">
    <property type="term" value="F:DNA strand exchange activity"/>
    <property type="evidence" value="ECO:0007669"/>
    <property type="project" value="UniProtKB-KW"/>
</dbReference>
<name>A0A6N1AF42_9PROT</name>
<evidence type="ECO:0000256" key="4">
    <source>
        <dbReference type="ARBA" id="ARBA00023125"/>
    </source>
</evidence>
<comment type="similarity">
    <text evidence="1">Belongs to the site-specific recombinase resolvase family.</text>
</comment>
<sequence>MALIGYARVSTEDQSTEAQFLDLKAFGCTEVFRENASGADRERPQLKAVLNRVRKGDTLVVVRIDRLARSLAHLLDVIDGLERKGAAFKSLGDPIDTGSPQGKFTLQILGAVAEFERSLIRERTKAGVRAAKAIGKQPGNPGLIAKDPLARRRVAHARDDRLSERVAAGAGEFLPVVERLRPAHPWDRVVDVLNTAVKKRPGDNPAPWTRDALIRAVRRLVGDGLADPSLLKAAPRHSKKAVVQDRRLVELVATIHNATDGEKPTLARIGRQLERQGIPTKTGARTWAPSSVKALLDRAREQGLLHPSEDKTVKPRVAGTAVQSRPQGPG</sequence>
<dbReference type="Pfam" id="PF00239">
    <property type="entry name" value="Resolvase"/>
    <property type="match status" value="1"/>
</dbReference>
<dbReference type="InterPro" id="IPR006119">
    <property type="entry name" value="Resolv_N"/>
</dbReference>
<accession>A0A6N1AF42</accession>
<evidence type="ECO:0000256" key="7">
    <source>
        <dbReference type="PROSITE-ProRule" id="PRU10137"/>
    </source>
</evidence>
<dbReference type="EMBL" id="CP054615">
    <property type="protein sequence ID" value="QKS48977.1"/>
    <property type="molecule type" value="Genomic_DNA"/>
</dbReference>
<gene>
    <name evidence="10" type="ORF">HUE56_00230</name>
</gene>
<keyword evidence="4" id="KW-0238">DNA-binding</keyword>
<protein>
    <submittedName>
        <fullName evidence="10">Recombinase family protein</fullName>
    </submittedName>
</protein>